<gene>
    <name evidence="14" type="ORF">HPP92_021407</name>
    <name evidence="13" type="ORF">HPP92_021779</name>
</gene>
<keyword evidence="5" id="KW-1015">Disulfide bond</keyword>
<organism evidence="14 16">
    <name type="scientific">Vanilla planifolia</name>
    <name type="common">Vanilla</name>
    <dbReference type="NCBI Taxonomy" id="51239"/>
    <lineage>
        <taxon>Eukaryota</taxon>
        <taxon>Viridiplantae</taxon>
        <taxon>Streptophyta</taxon>
        <taxon>Embryophyta</taxon>
        <taxon>Tracheophyta</taxon>
        <taxon>Spermatophyta</taxon>
        <taxon>Magnoliopsida</taxon>
        <taxon>Liliopsida</taxon>
        <taxon>Asparagales</taxon>
        <taxon>Orchidaceae</taxon>
        <taxon>Vanilloideae</taxon>
        <taxon>Vanilleae</taxon>
        <taxon>Vanilla</taxon>
    </lineage>
</organism>
<reference evidence="15 16" key="1">
    <citation type="journal article" date="2020" name="Nat. Food">
        <title>A phased Vanilla planifolia genome enables genetic improvement of flavour and production.</title>
        <authorList>
            <person name="Hasing T."/>
            <person name="Tang H."/>
            <person name="Brym M."/>
            <person name="Khazi F."/>
            <person name="Huang T."/>
            <person name="Chambers A.H."/>
        </authorList>
    </citation>
    <scope>NUCLEOTIDE SEQUENCE [LARGE SCALE GENOMIC DNA]</scope>
    <source>
        <tissue evidence="14">Leaf</tissue>
    </source>
</reference>
<dbReference type="PROSITE" id="PS51485">
    <property type="entry name" value="PHYTOCYANIN"/>
    <property type="match status" value="1"/>
</dbReference>
<dbReference type="EMBL" id="JADCNL010000011">
    <property type="protein sequence ID" value="KAG0461482.1"/>
    <property type="molecule type" value="Genomic_DNA"/>
</dbReference>
<dbReference type="GO" id="GO:0098552">
    <property type="term" value="C:side of membrane"/>
    <property type="evidence" value="ECO:0007669"/>
    <property type="project" value="UniProtKB-KW"/>
</dbReference>
<keyword evidence="6" id="KW-0325">Glycoprotein</keyword>
<dbReference type="AlphaFoldDB" id="A0A835Q2G8"/>
<keyword evidence="10" id="KW-1133">Transmembrane helix</keyword>
<evidence type="ECO:0000313" key="13">
    <source>
        <dbReference type="EMBL" id="KAG0461482.1"/>
    </source>
</evidence>
<evidence type="ECO:0000256" key="6">
    <source>
        <dbReference type="ARBA" id="ARBA00023180"/>
    </source>
</evidence>
<accession>A0A835Q2G8</accession>
<evidence type="ECO:0000256" key="9">
    <source>
        <dbReference type="ARBA" id="ARBA00037868"/>
    </source>
</evidence>
<keyword evidence="7" id="KW-0449">Lipoprotein</keyword>
<comment type="similarity">
    <text evidence="8">Belongs to the early nodulin-like (ENODL) family.</text>
</comment>
<evidence type="ECO:0000256" key="1">
    <source>
        <dbReference type="ARBA" id="ARBA00004589"/>
    </source>
</evidence>
<feature type="domain" description="Phytocyanin" evidence="12">
    <location>
        <begin position="26"/>
        <end position="128"/>
    </location>
</feature>
<dbReference type="PANTHER" id="PTHR33021:SF234">
    <property type="entry name" value="EARLY NODULIN-LIKE PROTEIN 7"/>
    <property type="match status" value="1"/>
</dbReference>
<dbReference type="InterPro" id="IPR039391">
    <property type="entry name" value="Phytocyanin-like"/>
</dbReference>
<dbReference type="GO" id="GO:0012505">
    <property type="term" value="C:endomembrane system"/>
    <property type="evidence" value="ECO:0007669"/>
    <property type="project" value="UniProtKB-SubCell"/>
</dbReference>
<feature type="chain" id="PRO_5033642922" description="Phytocyanin domain-containing protein" evidence="11">
    <location>
        <begin position="24"/>
        <end position="181"/>
    </location>
</feature>
<keyword evidence="4 10" id="KW-0472">Membrane</keyword>
<dbReference type="InterPro" id="IPR008972">
    <property type="entry name" value="Cupredoxin"/>
</dbReference>
<comment type="caution">
    <text evidence="14">The sequence shown here is derived from an EMBL/GenBank/DDBJ whole genome shotgun (WGS) entry which is preliminary data.</text>
</comment>
<evidence type="ECO:0000256" key="3">
    <source>
        <dbReference type="ARBA" id="ARBA00022729"/>
    </source>
</evidence>
<evidence type="ECO:0000313" key="14">
    <source>
        <dbReference type="EMBL" id="KAG0462931.1"/>
    </source>
</evidence>
<feature type="transmembrane region" description="Helical" evidence="10">
    <location>
        <begin position="156"/>
        <end position="175"/>
    </location>
</feature>
<dbReference type="InterPro" id="IPR003245">
    <property type="entry name" value="Phytocyanin_dom"/>
</dbReference>
<evidence type="ECO:0000259" key="12">
    <source>
        <dbReference type="PROSITE" id="PS51485"/>
    </source>
</evidence>
<evidence type="ECO:0000256" key="5">
    <source>
        <dbReference type="ARBA" id="ARBA00023157"/>
    </source>
</evidence>
<keyword evidence="10" id="KW-0812">Transmembrane</keyword>
<dbReference type="Proteomes" id="UP000636800">
    <property type="component" value="Chromosome 11"/>
</dbReference>
<evidence type="ECO:0000256" key="11">
    <source>
        <dbReference type="SAM" id="SignalP"/>
    </source>
</evidence>
<sequence length="181" mass="18963">MASSLASVPFFVLLLATTSVLLAAGHQYKVGGDDGWLTPPDDDPDYYAAWASNIRFQVGDSIVFVYKNDSVIRVEKRGFYHCNESSDGSASKDGSTVFLLDKPGLHYFVSGVLEHCKKGQRIAIDVMASRTPPYHGAPGPSPTASGAGGGVPVPRALAVSMAAALAAALAALFFLKLEAGT</sequence>
<dbReference type="OrthoDB" id="1933543at2759"/>
<dbReference type="GO" id="GO:0009055">
    <property type="term" value="F:electron transfer activity"/>
    <property type="evidence" value="ECO:0007669"/>
    <property type="project" value="InterPro"/>
</dbReference>
<protein>
    <recommendedName>
        <fullName evidence="12">Phytocyanin domain-containing protein</fullName>
    </recommendedName>
</protein>
<dbReference type="FunFam" id="2.60.40.420:FF:000010">
    <property type="entry name" value="Early nodulin-like protein 1"/>
    <property type="match status" value="1"/>
</dbReference>
<feature type="signal peptide" evidence="11">
    <location>
        <begin position="1"/>
        <end position="23"/>
    </location>
</feature>
<dbReference type="PANTHER" id="PTHR33021">
    <property type="entry name" value="BLUE COPPER PROTEIN"/>
    <property type="match status" value="1"/>
</dbReference>
<keyword evidence="3 11" id="KW-0732">Signal</keyword>
<dbReference type="Proteomes" id="UP000639772">
    <property type="component" value="Chromosome 11"/>
</dbReference>
<comment type="subcellular location">
    <subcellularLocation>
        <location evidence="9">Endomembrane system</location>
        <topology evidence="9">Lipid-anchor</topology>
    </subcellularLocation>
    <subcellularLocation>
        <location evidence="1">Membrane</location>
        <topology evidence="1">Lipid-anchor</topology>
        <topology evidence="1">GPI-anchor</topology>
    </subcellularLocation>
</comment>
<keyword evidence="2" id="KW-0336">GPI-anchor</keyword>
<name>A0A835Q2G8_VANPL</name>
<keyword evidence="15" id="KW-1185">Reference proteome</keyword>
<evidence type="ECO:0000256" key="2">
    <source>
        <dbReference type="ARBA" id="ARBA00022622"/>
    </source>
</evidence>
<dbReference type="Gene3D" id="2.60.40.420">
    <property type="entry name" value="Cupredoxins - blue copper proteins"/>
    <property type="match status" value="1"/>
</dbReference>
<dbReference type="SUPFAM" id="SSF49503">
    <property type="entry name" value="Cupredoxins"/>
    <property type="match status" value="1"/>
</dbReference>
<dbReference type="Pfam" id="PF02298">
    <property type="entry name" value="Cu_bind_like"/>
    <property type="match status" value="1"/>
</dbReference>
<evidence type="ECO:0000256" key="8">
    <source>
        <dbReference type="ARBA" id="ARBA00035011"/>
    </source>
</evidence>
<evidence type="ECO:0000256" key="4">
    <source>
        <dbReference type="ARBA" id="ARBA00023136"/>
    </source>
</evidence>
<evidence type="ECO:0000313" key="16">
    <source>
        <dbReference type="Proteomes" id="UP000639772"/>
    </source>
</evidence>
<evidence type="ECO:0000256" key="7">
    <source>
        <dbReference type="ARBA" id="ARBA00023288"/>
    </source>
</evidence>
<dbReference type="EMBL" id="JADCNM010000011">
    <property type="protein sequence ID" value="KAG0462931.1"/>
    <property type="molecule type" value="Genomic_DNA"/>
</dbReference>
<proteinExistence type="inferred from homology"/>
<evidence type="ECO:0000313" key="15">
    <source>
        <dbReference type="Proteomes" id="UP000636800"/>
    </source>
</evidence>
<dbReference type="GO" id="GO:0005886">
    <property type="term" value="C:plasma membrane"/>
    <property type="evidence" value="ECO:0007669"/>
    <property type="project" value="TreeGrafter"/>
</dbReference>
<evidence type="ECO:0000256" key="10">
    <source>
        <dbReference type="SAM" id="Phobius"/>
    </source>
</evidence>